<dbReference type="Proteomes" id="UP000233469">
    <property type="component" value="Unassembled WGS sequence"/>
</dbReference>
<gene>
    <name evidence="2" type="ORF">RhiirC2_799748</name>
</gene>
<accession>A0A2N1M4L3</accession>
<protein>
    <submittedName>
        <fullName evidence="2">Uncharacterized protein</fullName>
    </submittedName>
</protein>
<sequence>MILSKSKLEGPNRLIIDLILLKIWIIVNNSFIRWYDGKSSVKDRRERDKWQLWREVSNKEVKEVEEHQEIFR</sequence>
<evidence type="ECO:0000313" key="3">
    <source>
        <dbReference type="Proteomes" id="UP000233469"/>
    </source>
</evidence>
<reference evidence="2 3" key="1">
    <citation type="submission" date="2016-04" db="EMBL/GenBank/DDBJ databases">
        <title>Genome analyses suggest a sexual origin of heterokaryosis in a supposedly ancient asexual fungus.</title>
        <authorList>
            <person name="Ropars J."/>
            <person name="Sedzielewska K."/>
            <person name="Noel J."/>
            <person name="Charron P."/>
            <person name="Farinelli L."/>
            <person name="Marton T."/>
            <person name="Kruger M."/>
            <person name="Pelin A."/>
            <person name="Brachmann A."/>
            <person name="Corradi N."/>
        </authorList>
    </citation>
    <scope>NUCLEOTIDE SEQUENCE [LARGE SCALE GENOMIC DNA]</scope>
    <source>
        <strain evidence="2 3">C2</strain>
    </source>
</reference>
<evidence type="ECO:0000256" key="1">
    <source>
        <dbReference type="SAM" id="Phobius"/>
    </source>
</evidence>
<comment type="caution">
    <text evidence="2">The sequence shown here is derived from an EMBL/GenBank/DDBJ whole genome shotgun (WGS) entry which is preliminary data.</text>
</comment>
<keyword evidence="1" id="KW-0472">Membrane</keyword>
<dbReference type="AlphaFoldDB" id="A0A2N1M4L3"/>
<feature type="transmembrane region" description="Helical" evidence="1">
    <location>
        <begin position="14"/>
        <end position="35"/>
    </location>
</feature>
<evidence type="ECO:0000313" key="2">
    <source>
        <dbReference type="EMBL" id="PKK56565.1"/>
    </source>
</evidence>
<proteinExistence type="predicted"/>
<reference evidence="2 3" key="2">
    <citation type="submission" date="2017-10" db="EMBL/GenBank/DDBJ databases">
        <title>Extensive intraspecific genome diversity in a model arbuscular mycorrhizal fungus.</title>
        <authorList>
            <person name="Chen E.C.H."/>
            <person name="Morin E."/>
            <person name="Baudet D."/>
            <person name="Noel J."/>
            <person name="Ndikumana S."/>
            <person name="Charron P."/>
            <person name="St-Onge C."/>
            <person name="Giorgi J."/>
            <person name="Grigoriev I.V."/>
            <person name="Roux C."/>
            <person name="Martin F.M."/>
            <person name="Corradi N."/>
        </authorList>
    </citation>
    <scope>NUCLEOTIDE SEQUENCE [LARGE SCALE GENOMIC DNA]</scope>
    <source>
        <strain evidence="2 3">C2</strain>
    </source>
</reference>
<dbReference type="EMBL" id="LLXL01005439">
    <property type="protein sequence ID" value="PKK56565.1"/>
    <property type="molecule type" value="Genomic_DNA"/>
</dbReference>
<keyword evidence="1" id="KW-1133">Transmembrane helix</keyword>
<organism evidence="2 3">
    <name type="scientific">Rhizophagus irregularis</name>
    <dbReference type="NCBI Taxonomy" id="588596"/>
    <lineage>
        <taxon>Eukaryota</taxon>
        <taxon>Fungi</taxon>
        <taxon>Fungi incertae sedis</taxon>
        <taxon>Mucoromycota</taxon>
        <taxon>Glomeromycotina</taxon>
        <taxon>Glomeromycetes</taxon>
        <taxon>Glomerales</taxon>
        <taxon>Glomeraceae</taxon>
        <taxon>Rhizophagus</taxon>
    </lineage>
</organism>
<name>A0A2N1M4L3_9GLOM</name>
<keyword evidence="1" id="KW-0812">Transmembrane</keyword>